<name>A0ABY5Y0Y3_9BACT</name>
<dbReference type="InterPro" id="IPR037272">
    <property type="entry name" value="SNS_sf"/>
</dbReference>
<protein>
    <submittedName>
        <fullName evidence="7">Sodium-dependent transporter</fullName>
    </submittedName>
</protein>
<dbReference type="SUPFAM" id="SSF161070">
    <property type="entry name" value="SNF-like"/>
    <property type="match status" value="1"/>
</dbReference>
<feature type="transmembrane region" description="Helical" evidence="6">
    <location>
        <begin position="306"/>
        <end position="328"/>
    </location>
</feature>
<evidence type="ECO:0000313" key="8">
    <source>
        <dbReference type="Proteomes" id="UP001058120"/>
    </source>
</evidence>
<dbReference type="RefSeq" id="WP_334314644.1">
    <property type="nucleotide sequence ID" value="NZ_CP065938.1"/>
</dbReference>
<proteinExistence type="predicted"/>
<dbReference type="PROSITE" id="PS50267">
    <property type="entry name" value="NA_NEUROTRAN_SYMP_3"/>
    <property type="match status" value="1"/>
</dbReference>
<feature type="transmembrane region" description="Helical" evidence="6">
    <location>
        <begin position="145"/>
        <end position="164"/>
    </location>
</feature>
<keyword evidence="2" id="KW-0813">Transport</keyword>
<dbReference type="CDD" id="cd10336">
    <property type="entry name" value="SLC6sbd_Tyt1-Like"/>
    <property type="match status" value="1"/>
</dbReference>
<keyword evidence="3 6" id="KW-0812">Transmembrane</keyword>
<dbReference type="EMBL" id="CP065938">
    <property type="protein sequence ID" value="UWX05082.1"/>
    <property type="molecule type" value="Genomic_DNA"/>
</dbReference>
<keyword evidence="4 6" id="KW-1133">Transmembrane helix</keyword>
<evidence type="ECO:0000313" key="7">
    <source>
        <dbReference type="EMBL" id="UWX05082.1"/>
    </source>
</evidence>
<feature type="transmembrane region" description="Helical" evidence="6">
    <location>
        <begin position="431"/>
        <end position="451"/>
    </location>
</feature>
<organism evidence="7 8">
    <name type="scientific">Taurinivorans muris</name>
    <dbReference type="NCBI Taxonomy" id="2787751"/>
    <lineage>
        <taxon>Bacteria</taxon>
        <taxon>Pseudomonadati</taxon>
        <taxon>Thermodesulfobacteriota</taxon>
        <taxon>Desulfovibrionia</taxon>
        <taxon>Desulfovibrionales</taxon>
        <taxon>Desulfovibrionaceae</taxon>
        <taxon>Taurinivorans</taxon>
    </lineage>
</organism>
<feature type="transmembrane region" description="Helical" evidence="6">
    <location>
        <begin position="176"/>
        <end position="196"/>
    </location>
</feature>
<dbReference type="NCBIfam" id="NF037979">
    <property type="entry name" value="Na_transp"/>
    <property type="match status" value="1"/>
</dbReference>
<sequence length="455" mass="50511">MNKTRDQLASRLGFLLLSAGCAIGLGNVWRFPYVVGKYGGLLFLVAYFFFLLAVSLPIMVMEFSAGRASQKTMARCYHELSPTKSWRMFSWFGYVGPFVLMMFYIPIAGWLVSYCYNIAIGTLAPLNPQEVGAYFENMLAQPIPMYVWGLIVTGICYVICALGVQKGIERYAKFMMMGLLFILLVLAGHSLTLSGVKEGLTFYLAPNFEKIQEAGLFNMINDAMNQAFFTLSVGMGGMMIFGSYLNKEKSLTGEALYIGALDTFVAFMAGIIIFPACFTFGVEPGAGPSLIFITLPNVFNEMNGGLFWGTLFFVFMSFAALTTVIGVMESIIAYSMDALHWSRKKSININFGAMFFLILPCILGFSVWSGIKPFGEGSVILDLLDFIVSNNILPLGGLILLLFCTHKSGWGFENFCKEADTGSGAKFPKWLYFYLAYILPFIIGIIILQGYSRFF</sequence>
<dbReference type="PANTHER" id="PTHR42948:SF1">
    <property type="entry name" value="TRANSPORTER"/>
    <property type="match status" value="1"/>
</dbReference>
<accession>A0ABY5Y0Y3</accession>
<dbReference type="PRINTS" id="PR00176">
    <property type="entry name" value="NANEUSMPORT"/>
</dbReference>
<feature type="transmembrane region" description="Helical" evidence="6">
    <location>
        <begin position="41"/>
        <end position="65"/>
    </location>
</feature>
<gene>
    <name evidence="7" type="ORF">JBF11_06275</name>
</gene>
<keyword evidence="5 6" id="KW-0472">Membrane</keyword>
<feature type="transmembrane region" description="Helical" evidence="6">
    <location>
        <begin position="257"/>
        <end position="282"/>
    </location>
</feature>
<keyword evidence="8" id="KW-1185">Reference proteome</keyword>
<feature type="transmembrane region" description="Helical" evidence="6">
    <location>
        <begin position="383"/>
        <end position="404"/>
    </location>
</feature>
<evidence type="ECO:0000256" key="1">
    <source>
        <dbReference type="ARBA" id="ARBA00004141"/>
    </source>
</evidence>
<dbReference type="Proteomes" id="UP001058120">
    <property type="component" value="Chromosome"/>
</dbReference>
<evidence type="ECO:0000256" key="6">
    <source>
        <dbReference type="SAM" id="Phobius"/>
    </source>
</evidence>
<comment type="subcellular location">
    <subcellularLocation>
        <location evidence="1">Membrane</location>
        <topology evidence="1">Multi-pass membrane protein</topology>
    </subcellularLocation>
</comment>
<feature type="transmembrane region" description="Helical" evidence="6">
    <location>
        <begin position="12"/>
        <end position="29"/>
    </location>
</feature>
<reference evidence="7" key="1">
    <citation type="submission" date="2020-12" db="EMBL/GenBank/DDBJ databases">
        <title>Taurinivorans muris gen. nov., sp. nov., fundamental and realized metabolic niche of a ubiquitous sulfidogenic bacterium in the murine intestine.</title>
        <authorList>
            <person name="Ye H."/>
            <person name="Hanson B.T."/>
            <person name="Loy A."/>
        </authorList>
    </citation>
    <scope>NUCLEOTIDE SEQUENCE</scope>
    <source>
        <strain evidence="7">LT0009</strain>
    </source>
</reference>
<evidence type="ECO:0000256" key="5">
    <source>
        <dbReference type="ARBA" id="ARBA00023136"/>
    </source>
</evidence>
<dbReference type="Pfam" id="PF00209">
    <property type="entry name" value="SNF"/>
    <property type="match status" value="2"/>
</dbReference>
<dbReference type="InterPro" id="IPR000175">
    <property type="entry name" value="Na/ntran_symport"/>
</dbReference>
<evidence type="ECO:0000256" key="4">
    <source>
        <dbReference type="ARBA" id="ARBA00022989"/>
    </source>
</evidence>
<feature type="transmembrane region" description="Helical" evidence="6">
    <location>
        <begin position="349"/>
        <end position="371"/>
    </location>
</feature>
<dbReference type="PANTHER" id="PTHR42948">
    <property type="entry name" value="TRANSPORTER"/>
    <property type="match status" value="1"/>
</dbReference>
<evidence type="ECO:0000256" key="2">
    <source>
        <dbReference type="ARBA" id="ARBA00022448"/>
    </source>
</evidence>
<feature type="transmembrane region" description="Helical" evidence="6">
    <location>
        <begin position="227"/>
        <end position="245"/>
    </location>
</feature>
<dbReference type="InterPro" id="IPR047218">
    <property type="entry name" value="YocR/YhdH-like"/>
</dbReference>
<evidence type="ECO:0000256" key="3">
    <source>
        <dbReference type="ARBA" id="ARBA00022692"/>
    </source>
</evidence>
<feature type="transmembrane region" description="Helical" evidence="6">
    <location>
        <begin position="86"/>
        <end position="107"/>
    </location>
</feature>